<accession>A0A4Z2I6J2</accession>
<reference evidence="1 2" key="1">
    <citation type="submission" date="2019-03" db="EMBL/GenBank/DDBJ databases">
        <title>First draft genome of Liparis tanakae, snailfish: a comprehensive survey of snailfish specific genes.</title>
        <authorList>
            <person name="Kim W."/>
            <person name="Song I."/>
            <person name="Jeong J.-H."/>
            <person name="Kim D."/>
            <person name="Kim S."/>
            <person name="Ryu S."/>
            <person name="Song J.Y."/>
            <person name="Lee S.K."/>
        </authorList>
    </citation>
    <scope>NUCLEOTIDE SEQUENCE [LARGE SCALE GENOMIC DNA]</scope>
    <source>
        <tissue evidence="1">Muscle</tissue>
    </source>
</reference>
<dbReference type="Proteomes" id="UP000314294">
    <property type="component" value="Unassembled WGS sequence"/>
</dbReference>
<organism evidence="1 2">
    <name type="scientific">Liparis tanakae</name>
    <name type="common">Tanaka's snailfish</name>
    <dbReference type="NCBI Taxonomy" id="230148"/>
    <lineage>
        <taxon>Eukaryota</taxon>
        <taxon>Metazoa</taxon>
        <taxon>Chordata</taxon>
        <taxon>Craniata</taxon>
        <taxon>Vertebrata</taxon>
        <taxon>Euteleostomi</taxon>
        <taxon>Actinopterygii</taxon>
        <taxon>Neopterygii</taxon>
        <taxon>Teleostei</taxon>
        <taxon>Neoteleostei</taxon>
        <taxon>Acanthomorphata</taxon>
        <taxon>Eupercaria</taxon>
        <taxon>Perciformes</taxon>
        <taxon>Cottioidei</taxon>
        <taxon>Cottales</taxon>
        <taxon>Liparidae</taxon>
        <taxon>Liparis</taxon>
    </lineage>
</organism>
<name>A0A4Z2I6J2_9TELE</name>
<evidence type="ECO:0000313" key="1">
    <source>
        <dbReference type="EMBL" id="TNN73558.1"/>
    </source>
</evidence>
<proteinExistence type="predicted"/>
<dbReference type="AlphaFoldDB" id="A0A4Z2I6J2"/>
<keyword evidence="2" id="KW-1185">Reference proteome</keyword>
<protein>
    <submittedName>
        <fullName evidence="1">Uncharacterized protein</fullName>
    </submittedName>
</protein>
<gene>
    <name evidence="1" type="ORF">EYF80_016153</name>
</gene>
<evidence type="ECO:0000313" key="2">
    <source>
        <dbReference type="Proteomes" id="UP000314294"/>
    </source>
</evidence>
<dbReference type="EMBL" id="SRLO01000123">
    <property type="protein sequence ID" value="TNN73558.1"/>
    <property type="molecule type" value="Genomic_DNA"/>
</dbReference>
<sequence length="84" mass="9782">MVFKPRMDQPAVTGGMTYERGLKRHLRTYLRNFAMDERCGGKRLKLQVLPSAGSRGKLSTRGLVQVLLRLFLWTLHKRRRPSEI</sequence>
<comment type="caution">
    <text evidence="1">The sequence shown here is derived from an EMBL/GenBank/DDBJ whole genome shotgun (WGS) entry which is preliminary data.</text>
</comment>